<dbReference type="Pfam" id="PF13350">
    <property type="entry name" value="Y_phosphatase3"/>
    <property type="match status" value="1"/>
</dbReference>
<dbReference type="EMBL" id="CP030041">
    <property type="protein sequence ID" value="AWW31954.1"/>
    <property type="molecule type" value="Genomic_DNA"/>
</dbReference>
<keyword evidence="2" id="KW-0732">Signal</keyword>
<evidence type="ECO:0000313" key="5">
    <source>
        <dbReference type="Proteomes" id="UP000248688"/>
    </source>
</evidence>
<evidence type="ECO:0000256" key="1">
    <source>
        <dbReference type="ARBA" id="ARBA00009580"/>
    </source>
</evidence>
<dbReference type="InterPro" id="IPR026893">
    <property type="entry name" value="Tyr/Ser_Pase_IphP-type"/>
</dbReference>
<name>A0A2Z4IM30_9BACT</name>
<proteinExistence type="inferred from homology"/>
<feature type="domain" description="Tyrosine specific protein phosphatases" evidence="3">
    <location>
        <begin position="140"/>
        <end position="221"/>
    </location>
</feature>
<dbReference type="KEGG" id="est:DN752_18425"/>
<organism evidence="4 5">
    <name type="scientific">Echinicola strongylocentroti</name>
    <dbReference type="NCBI Taxonomy" id="1795355"/>
    <lineage>
        <taxon>Bacteria</taxon>
        <taxon>Pseudomonadati</taxon>
        <taxon>Bacteroidota</taxon>
        <taxon>Cytophagia</taxon>
        <taxon>Cytophagales</taxon>
        <taxon>Cyclobacteriaceae</taxon>
        <taxon>Echinicola</taxon>
    </lineage>
</organism>
<dbReference type="OrthoDB" id="1188001at2"/>
<accession>A0A2Z4IM30</accession>
<evidence type="ECO:0000256" key="2">
    <source>
        <dbReference type="SAM" id="SignalP"/>
    </source>
</evidence>
<evidence type="ECO:0000259" key="3">
    <source>
        <dbReference type="PROSITE" id="PS50056"/>
    </source>
</evidence>
<dbReference type="SUPFAM" id="SSF52799">
    <property type="entry name" value="(Phosphotyrosine protein) phosphatases II"/>
    <property type="match status" value="1"/>
</dbReference>
<dbReference type="PROSITE" id="PS50056">
    <property type="entry name" value="TYR_PHOSPHATASE_2"/>
    <property type="match status" value="1"/>
</dbReference>
<dbReference type="Proteomes" id="UP000248688">
    <property type="component" value="Chromosome"/>
</dbReference>
<protein>
    <submittedName>
        <fullName evidence="4">Protein-tyrosine-phosphatase</fullName>
    </submittedName>
</protein>
<feature type="signal peptide" evidence="2">
    <location>
        <begin position="1"/>
        <end position="21"/>
    </location>
</feature>
<dbReference type="PROSITE" id="PS00383">
    <property type="entry name" value="TYR_PHOSPHATASE_1"/>
    <property type="match status" value="1"/>
</dbReference>
<sequence length="272" mass="30332">MKLVKAIIATTALLASFSAHAQKNLGLEASPNFRELGGIETTNGKTLKDHLIYRSGSFTSLPEEDKEKLAETGITTVIDFRSDYEIEREPDDIPTSLGAEWINSPIGNIDPKSMQQFMKVLTGPSFSTDQVDSLMIAANKGFVDNITDFKPLFDHLLEKDEVVLFHCSAGKDRTGFASSLILHTLGADWDTIMADYLRSNEAVGKIDHSKLKMYGIPEERAAYMMGVKAPYLEAAWDGIREKYGDVDTMLEEELGIGKKEKKQLRKKYLSKK</sequence>
<keyword evidence="5" id="KW-1185">Reference proteome</keyword>
<dbReference type="RefSeq" id="WP_112785327.1">
    <property type="nucleotide sequence ID" value="NZ_CP030041.1"/>
</dbReference>
<dbReference type="GO" id="GO:0004721">
    <property type="term" value="F:phosphoprotein phosphatase activity"/>
    <property type="evidence" value="ECO:0007669"/>
    <property type="project" value="InterPro"/>
</dbReference>
<feature type="chain" id="PRO_5016280899" evidence="2">
    <location>
        <begin position="22"/>
        <end position="272"/>
    </location>
</feature>
<reference evidence="4 5" key="1">
    <citation type="submission" date="2018-06" db="EMBL/GenBank/DDBJ databases">
        <title>Echinicola strongylocentroti sp. nov., isolated from a sea urchin Strongylocentrotus intermedius.</title>
        <authorList>
            <person name="Bae S.S."/>
        </authorList>
    </citation>
    <scope>NUCLEOTIDE SEQUENCE [LARGE SCALE GENOMIC DNA]</scope>
    <source>
        <strain evidence="4 5">MEBiC08714</strain>
    </source>
</reference>
<dbReference type="InterPro" id="IPR000387">
    <property type="entry name" value="Tyr_Pase_dom"/>
</dbReference>
<dbReference type="AlphaFoldDB" id="A0A2Z4IM30"/>
<comment type="similarity">
    <text evidence="1">Belongs to the protein-tyrosine phosphatase family.</text>
</comment>
<dbReference type="PANTHER" id="PTHR31126">
    <property type="entry name" value="TYROSINE-PROTEIN PHOSPHATASE"/>
    <property type="match status" value="1"/>
</dbReference>
<evidence type="ECO:0000313" key="4">
    <source>
        <dbReference type="EMBL" id="AWW31954.1"/>
    </source>
</evidence>
<gene>
    <name evidence="4" type="ORF">DN752_18425</name>
</gene>
<dbReference type="PANTHER" id="PTHR31126:SF1">
    <property type="entry name" value="TYROSINE SPECIFIC PROTEIN PHOSPHATASES DOMAIN-CONTAINING PROTEIN"/>
    <property type="match status" value="1"/>
</dbReference>
<dbReference type="InterPro" id="IPR029021">
    <property type="entry name" value="Prot-tyrosine_phosphatase-like"/>
</dbReference>
<dbReference type="Gene3D" id="3.90.190.10">
    <property type="entry name" value="Protein tyrosine phosphatase superfamily"/>
    <property type="match status" value="1"/>
</dbReference>
<dbReference type="InterPro" id="IPR016130">
    <property type="entry name" value="Tyr_Pase_AS"/>
</dbReference>